<keyword evidence="1" id="KW-0812">Transmembrane</keyword>
<protein>
    <submittedName>
        <fullName evidence="2">Uncharacterized protein</fullName>
    </submittedName>
</protein>
<evidence type="ECO:0000313" key="2">
    <source>
        <dbReference type="EMBL" id="KAK3736952.1"/>
    </source>
</evidence>
<dbReference type="EMBL" id="JAWDGP010006680">
    <property type="protein sequence ID" value="KAK3736952.1"/>
    <property type="molecule type" value="Genomic_DNA"/>
</dbReference>
<keyword evidence="1" id="KW-0472">Membrane</keyword>
<keyword evidence="3" id="KW-1185">Reference proteome</keyword>
<sequence length="141" mass="15081">MVPLAICTDCPVGTYGVGCLRSCSPNCAGSNKTCHTVLGWCDQGCIPGFDPPYCTTGCAVLTVLDLTKPAIQFSAGVIKAVFQVLSPPDCTTETPGAGLPIPLWVIILLAVGFFVFIITVKIFCLRKCLKERITTTPRRKQ</sequence>
<gene>
    <name evidence="2" type="ORF">RRG08_009431</name>
</gene>
<dbReference type="Proteomes" id="UP001283361">
    <property type="component" value="Unassembled WGS sequence"/>
</dbReference>
<evidence type="ECO:0000313" key="3">
    <source>
        <dbReference type="Proteomes" id="UP001283361"/>
    </source>
</evidence>
<organism evidence="2 3">
    <name type="scientific">Elysia crispata</name>
    <name type="common">lettuce slug</name>
    <dbReference type="NCBI Taxonomy" id="231223"/>
    <lineage>
        <taxon>Eukaryota</taxon>
        <taxon>Metazoa</taxon>
        <taxon>Spiralia</taxon>
        <taxon>Lophotrochozoa</taxon>
        <taxon>Mollusca</taxon>
        <taxon>Gastropoda</taxon>
        <taxon>Heterobranchia</taxon>
        <taxon>Euthyneura</taxon>
        <taxon>Panpulmonata</taxon>
        <taxon>Sacoglossa</taxon>
        <taxon>Placobranchoidea</taxon>
        <taxon>Plakobranchidae</taxon>
        <taxon>Elysia</taxon>
    </lineage>
</organism>
<keyword evidence="1" id="KW-1133">Transmembrane helix</keyword>
<name>A0AAE0Y931_9GAST</name>
<dbReference type="AlphaFoldDB" id="A0AAE0Y931"/>
<evidence type="ECO:0000256" key="1">
    <source>
        <dbReference type="SAM" id="Phobius"/>
    </source>
</evidence>
<feature type="transmembrane region" description="Helical" evidence="1">
    <location>
        <begin position="101"/>
        <end position="124"/>
    </location>
</feature>
<comment type="caution">
    <text evidence="2">The sequence shown here is derived from an EMBL/GenBank/DDBJ whole genome shotgun (WGS) entry which is preliminary data.</text>
</comment>
<proteinExistence type="predicted"/>
<reference evidence="2" key="1">
    <citation type="journal article" date="2023" name="G3 (Bethesda)">
        <title>A reference genome for the long-term kleptoplast-retaining sea slug Elysia crispata morphotype clarki.</title>
        <authorList>
            <person name="Eastman K.E."/>
            <person name="Pendleton A.L."/>
            <person name="Shaikh M.A."/>
            <person name="Suttiyut T."/>
            <person name="Ogas R."/>
            <person name="Tomko P."/>
            <person name="Gavelis G."/>
            <person name="Widhalm J.R."/>
            <person name="Wisecaver J.H."/>
        </authorList>
    </citation>
    <scope>NUCLEOTIDE SEQUENCE</scope>
    <source>
        <strain evidence="2">ECLA1</strain>
    </source>
</reference>
<accession>A0AAE0Y931</accession>